<protein>
    <submittedName>
        <fullName evidence="1">Uncharacterized protein</fullName>
    </submittedName>
</protein>
<gene>
    <name evidence="1" type="ORF">CCMA1212_003472</name>
</gene>
<name>A0ABY2H8T5_9HYPO</name>
<evidence type="ECO:0000313" key="2">
    <source>
        <dbReference type="Proteomes" id="UP001642720"/>
    </source>
</evidence>
<evidence type="ECO:0000313" key="1">
    <source>
        <dbReference type="EMBL" id="TFB04064.1"/>
    </source>
</evidence>
<dbReference type="RefSeq" id="XP_073560265.1">
    <property type="nucleotide sequence ID" value="XM_073700818.1"/>
</dbReference>
<organism evidence="1 2">
    <name type="scientific">Trichoderma ghanense</name>
    <dbReference type="NCBI Taxonomy" id="65468"/>
    <lineage>
        <taxon>Eukaryota</taxon>
        <taxon>Fungi</taxon>
        <taxon>Dikarya</taxon>
        <taxon>Ascomycota</taxon>
        <taxon>Pezizomycotina</taxon>
        <taxon>Sordariomycetes</taxon>
        <taxon>Hypocreomycetidae</taxon>
        <taxon>Hypocreales</taxon>
        <taxon>Hypocreaceae</taxon>
        <taxon>Trichoderma</taxon>
    </lineage>
</organism>
<accession>A0ABY2H8T5</accession>
<sequence length="204" mass="21291">MRPRRKPQGCALGGAWRWLPARRCARMRPAEAADEAVKAEAARKALAGWRARLVANAQHGQRWTAASARELVSGEFMTSASAVEASGFNVRFDAGLVASTSARSGRQPVAEPWGLTGSLYLVGGEACINPSAGAAGARWKLYGSAVSPLADTEVGPVAGVSESPAGTAVPWSRPVSPEVLSIELGPAPPAGPLQLRILPICRPY</sequence>
<dbReference type="Proteomes" id="UP001642720">
    <property type="component" value="Unassembled WGS sequence"/>
</dbReference>
<proteinExistence type="predicted"/>
<dbReference type="GeneID" id="300575268"/>
<reference evidence="1 2" key="1">
    <citation type="submission" date="2018-01" db="EMBL/GenBank/DDBJ databases">
        <title>Genome characterization of the sugarcane-associated fungus Trichoderma ghanense CCMA-1212 and their application in lignocelulose bioconversion.</title>
        <authorList>
            <person name="Steindorff A.S."/>
            <person name="Mendes T.D."/>
            <person name="Vilela E.S.D."/>
            <person name="Rodrigues D.S."/>
            <person name="Formighieri E.F."/>
            <person name="Melo I.S."/>
            <person name="Favaro L.C.L."/>
        </authorList>
    </citation>
    <scope>NUCLEOTIDE SEQUENCE [LARGE SCALE GENOMIC DNA]</scope>
    <source>
        <strain evidence="1 2">CCMA-1212</strain>
    </source>
</reference>
<dbReference type="EMBL" id="PPTA01000004">
    <property type="protein sequence ID" value="TFB04064.1"/>
    <property type="molecule type" value="Genomic_DNA"/>
</dbReference>
<keyword evidence="2" id="KW-1185">Reference proteome</keyword>
<comment type="caution">
    <text evidence="1">The sequence shown here is derived from an EMBL/GenBank/DDBJ whole genome shotgun (WGS) entry which is preliminary data.</text>
</comment>